<dbReference type="AlphaFoldDB" id="A0A151J3V3"/>
<organism evidence="2 3">
    <name type="scientific">Trachymyrmex cornetzi</name>
    <dbReference type="NCBI Taxonomy" id="471704"/>
    <lineage>
        <taxon>Eukaryota</taxon>
        <taxon>Metazoa</taxon>
        <taxon>Ecdysozoa</taxon>
        <taxon>Arthropoda</taxon>
        <taxon>Hexapoda</taxon>
        <taxon>Insecta</taxon>
        <taxon>Pterygota</taxon>
        <taxon>Neoptera</taxon>
        <taxon>Endopterygota</taxon>
        <taxon>Hymenoptera</taxon>
        <taxon>Apocrita</taxon>
        <taxon>Aculeata</taxon>
        <taxon>Formicoidea</taxon>
        <taxon>Formicidae</taxon>
        <taxon>Myrmicinae</taxon>
        <taxon>Trachymyrmex</taxon>
    </lineage>
</organism>
<keyword evidence="3" id="KW-1185">Reference proteome</keyword>
<feature type="non-terminal residue" evidence="2">
    <location>
        <position position="1"/>
    </location>
</feature>
<evidence type="ECO:0000313" key="3">
    <source>
        <dbReference type="Proteomes" id="UP000078492"/>
    </source>
</evidence>
<evidence type="ECO:0000256" key="1">
    <source>
        <dbReference type="SAM" id="MobiDB-lite"/>
    </source>
</evidence>
<gene>
    <name evidence="2" type="ORF">ALC57_10607</name>
</gene>
<dbReference type="Proteomes" id="UP000078492">
    <property type="component" value="Unassembled WGS sequence"/>
</dbReference>
<protein>
    <submittedName>
        <fullName evidence="2">Uncharacterized protein</fullName>
    </submittedName>
</protein>
<feature type="region of interest" description="Disordered" evidence="1">
    <location>
        <begin position="61"/>
        <end position="81"/>
    </location>
</feature>
<reference evidence="2 3" key="1">
    <citation type="submission" date="2015-09" db="EMBL/GenBank/DDBJ databases">
        <title>Trachymyrmex cornetzi WGS genome.</title>
        <authorList>
            <person name="Nygaard S."/>
            <person name="Hu H."/>
            <person name="Boomsma J."/>
            <person name="Zhang G."/>
        </authorList>
    </citation>
    <scope>NUCLEOTIDE SEQUENCE [LARGE SCALE GENOMIC DNA]</scope>
    <source>
        <strain evidence="2">Tcor2-1</strain>
        <tissue evidence="2">Whole body</tissue>
    </source>
</reference>
<name>A0A151J3V3_9HYME</name>
<accession>A0A151J3V3</accession>
<evidence type="ECO:0000313" key="2">
    <source>
        <dbReference type="EMBL" id="KYN17122.1"/>
    </source>
</evidence>
<sequence length="160" mass="18002">FRGLQLSEEQLDEAMEYVSLYHPAAMADVTIPFHSSDVGLERLPVARILINKLPRRRITVDSNKASSPLTRGRQRHPGRGLEGALPRGALVRCVSNVNNDLLLDSNKLLYREILARPNDNGQPHNNTIIIEPKLTHDVVIAHYNRLCVMQASHVCRTLQL</sequence>
<proteinExistence type="predicted"/>
<dbReference type="EMBL" id="KQ980246">
    <property type="protein sequence ID" value="KYN17122.1"/>
    <property type="molecule type" value="Genomic_DNA"/>
</dbReference>